<keyword evidence="2" id="KW-1185">Reference proteome</keyword>
<dbReference type="EMBL" id="SRZB01000007">
    <property type="protein sequence ID" value="TGX99542.1"/>
    <property type="molecule type" value="Genomic_DNA"/>
</dbReference>
<name>A0AC61R3E2_9FIRM</name>
<comment type="caution">
    <text evidence="1">The sequence shown here is derived from an EMBL/GenBank/DDBJ whole genome shotgun (WGS) entry which is preliminary data.</text>
</comment>
<evidence type="ECO:0000313" key="1">
    <source>
        <dbReference type="EMBL" id="TGX99542.1"/>
    </source>
</evidence>
<sequence length="249" mass="26683">MTMKAIHGNKLAAVTEMKLKALFSKNFIIMPVFAIGLTFVMKLVYGTVLEGEAGIFGKAYALAYGALMNICMTGVYCVSAALAEEKEKHTLRVLMTSSVNGTEFFLGSLIPVILMVEAVNALLVPLAGVTMDAAGWAIYLGISLLAAIAGAVIGMIFGIFAKNQVTASTVTTPIIMVLMMVPMFSRLNEMLGTITDFLFTGIMMHTVENIVDGSRNPVSVSSLVILVGEILLAMGIFQVVYRKNGYDSE</sequence>
<gene>
    <name evidence="1" type="ORF">E5357_05235</name>
</gene>
<reference evidence="1" key="1">
    <citation type="submission" date="2019-04" db="EMBL/GenBank/DDBJ databases">
        <title>Microbes associate with the intestines of laboratory mice.</title>
        <authorList>
            <person name="Navarre W."/>
            <person name="Wong E."/>
            <person name="Huang K."/>
            <person name="Tropini C."/>
            <person name="Ng K."/>
            <person name="Yu B."/>
        </authorList>
    </citation>
    <scope>NUCLEOTIDE SEQUENCE</scope>
    <source>
        <strain evidence="1">NM72_1-8</strain>
    </source>
</reference>
<proteinExistence type="predicted"/>
<accession>A0AC61R3E2</accession>
<organism evidence="1 2">
    <name type="scientific">Hominisplanchenecus murintestinalis</name>
    <dbReference type="NCBI Taxonomy" id="2941517"/>
    <lineage>
        <taxon>Bacteria</taxon>
        <taxon>Bacillati</taxon>
        <taxon>Bacillota</taxon>
        <taxon>Clostridia</taxon>
        <taxon>Lachnospirales</taxon>
        <taxon>Lachnospiraceae</taxon>
        <taxon>Hominisplanchenecus</taxon>
    </lineage>
</organism>
<evidence type="ECO:0000313" key="2">
    <source>
        <dbReference type="Proteomes" id="UP000307720"/>
    </source>
</evidence>
<dbReference type="Proteomes" id="UP000307720">
    <property type="component" value="Unassembled WGS sequence"/>
</dbReference>
<protein>
    <submittedName>
        <fullName evidence="1">ABC transporter permease</fullName>
    </submittedName>
</protein>